<feature type="signal peptide" evidence="1">
    <location>
        <begin position="1"/>
        <end position="25"/>
    </location>
</feature>
<evidence type="ECO:0000259" key="2">
    <source>
        <dbReference type="Pfam" id="PF02470"/>
    </source>
</evidence>
<reference evidence="4" key="1">
    <citation type="submission" date="2019-07" db="EMBL/GenBank/DDBJ databases">
        <title>Genomic Encyclopedia of Type Strains, Phase IV (KMG-IV): sequencing the most valuable type-strain genomes for metagenomic binning, comparative biology and taxonomic classification.</title>
        <authorList>
            <person name="Goeker M."/>
        </authorList>
    </citation>
    <scope>NUCLEOTIDE SEQUENCE</scope>
    <source>
        <strain evidence="4">DSM 44596</strain>
    </source>
</reference>
<feature type="domain" description="Mce/MlaD" evidence="2">
    <location>
        <begin position="42"/>
        <end position="117"/>
    </location>
</feature>
<dbReference type="AlphaFoldDB" id="A0A652YLF2"/>
<dbReference type="InterPro" id="IPR052336">
    <property type="entry name" value="MlaD_Phospholipid_Transporter"/>
</dbReference>
<dbReference type="GO" id="GO:0005576">
    <property type="term" value="C:extracellular region"/>
    <property type="evidence" value="ECO:0007669"/>
    <property type="project" value="TreeGrafter"/>
</dbReference>
<evidence type="ECO:0000256" key="1">
    <source>
        <dbReference type="SAM" id="SignalP"/>
    </source>
</evidence>
<evidence type="ECO:0000259" key="3">
    <source>
        <dbReference type="Pfam" id="PF11887"/>
    </source>
</evidence>
<feature type="chain" id="PRO_5038504343" evidence="1">
    <location>
        <begin position="26"/>
        <end position="369"/>
    </location>
</feature>
<dbReference type="InterPro" id="IPR024516">
    <property type="entry name" value="Mce_C"/>
</dbReference>
<keyword evidence="1" id="KW-0732">Signal</keyword>
<dbReference type="InterPro" id="IPR003399">
    <property type="entry name" value="Mce/MlaD"/>
</dbReference>
<organism evidence="4">
    <name type="scientific">Nocardia globerula</name>
    <dbReference type="NCBI Taxonomy" id="1818"/>
    <lineage>
        <taxon>Bacteria</taxon>
        <taxon>Bacillati</taxon>
        <taxon>Actinomycetota</taxon>
        <taxon>Actinomycetes</taxon>
        <taxon>Mycobacteriales</taxon>
        <taxon>Nocardiaceae</taxon>
        <taxon>Nocardia</taxon>
    </lineage>
</organism>
<comment type="caution">
    <text evidence="4">The sequence shown here is derived from an EMBL/GenBank/DDBJ whole genome shotgun (WGS) entry which is preliminary data.</text>
</comment>
<sequence>MTPGGWRVVSAGACAGLMLSTAACGVGLESLPLPAPGVSGDYYTLYAVFDNALNLPAQAKVKLQGADIGEVEAMRVQNYEAIVTMRIKDGISLPVGAGAELRSATPLGDVFVAVEPPPGPASNGALLSDGDSIPIASTSSAATIEELLTTSSFLINGGVLRNLTKVVNGLGEAVGGRGEEMADLIGESTALIGTLSSRSNEIRETLASTNQLLVTVSEQQSSIDDAISAAGPALGTLNANTAQMLDLLAQVAQVSSQVGKFPSVSGTGAGGMVADINTIAAELNDAATDPNASLAAVNRLLPPLLKITNSTSAHVNADLEQLAIGAIADPNHPADPGSRLPDSSDWDALVGTITYTLMRLQGRVLGTGR</sequence>
<accession>A0A652YLF2</accession>
<proteinExistence type="predicted"/>
<dbReference type="PROSITE" id="PS51257">
    <property type="entry name" value="PROKAR_LIPOPROTEIN"/>
    <property type="match status" value="1"/>
</dbReference>
<protein>
    <submittedName>
        <fullName evidence="4">Virulence factor Mce-like protein</fullName>
    </submittedName>
</protein>
<dbReference type="PANTHER" id="PTHR33371:SF15">
    <property type="entry name" value="LIPOPROTEIN LPRN"/>
    <property type="match status" value="1"/>
</dbReference>
<gene>
    <name evidence="4" type="ORF">FNL38_106114</name>
</gene>
<name>A0A652YLF2_NOCGL</name>
<dbReference type="Pfam" id="PF02470">
    <property type="entry name" value="MlaD"/>
    <property type="match status" value="1"/>
</dbReference>
<dbReference type="Pfam" id="PF11887">
    <property type="entry name" value="Mce4_CUP1"/>
    <property type="match status" value="1"/>
</dbReference>
<dbReference type="EMBL" id="VNIQ01000006">
    <property type="protein sequence ID" value="TYQ02295.1"/>
    <property type="molecule type" value="Genomic_DNA"/>
</dbReference>
<dbReference type="PANTHER" id="PTHR33371">
    <property type="entry name" value="INTERMEMBRANE PHOSPHOLIPID TRANSPORT SYSTEM BINDING PROTEIN MLAD-RELATED"/>
    <property type="match status" value="1"/>
</dbReference>
<feature type="domain" description="Mammalian cell entry C-terminal" evidence="3">
    <location>
        <begin position="127"/>
        <end position="307"/>
    </location>
</feature>
<evidence type="ECO:0000313" key="4">
    <source>
        <dbReference type="EMBL" id="TYQ02295.1"/>
    </source>
</evidence>